<protein>
    <submittedName>
        <fullName evidence="2">Uncharacterized protein</fullName>
    </submittedName>
</protein>
<comment type="caution">
    <text evidence="2">The sequence shown here is derived from an EMBL/GenBank/DDBJ whole genome shotgun (WGS) entry which is preliminary data.</text>
</comment>
<gene>
    <name evidence="2" type="ORF">LCGC14_1450260</name>
</gene>
<feature type="compositionally biased region" description="Basic and acidic residues" evidence="1">
    <location>
        <begin position="217"/>
        <end position="229"/>
    </location>
</feature>
<dbReference type="EMBL" id="LAZR01009979">
    <property type="protein sequence ID" value="KKM69493.1"/>
    <property type="molecule type" value="Genomic_DNA"/>
</dbReference>
<evidence type="ECO:0000256" key="1">
    <source>
        <dbReference type="SAM" id="MobiDB-lite"/>
    </source>
</evidence>
<feature type="region of interest" description="Disordered" evidence="1">
    <location>
        <begin position="210"/>
        <end position="255"/>
    </location>
</feature>
<sequence>MISKDISLDEKVNTLSNDTVRLLFTWLIPHLDVEGRMHGDALTFRSIVTPRRNISLKKIEEYLEELEKHELILRYSVNGNQYLCAPNFEKHQIGLRKDKETISKIPPYLGVETLQKDGVRTELGRTEDGTRTELGRNDSVKSPPQVEIKDQVKVKVKEKKTSKEVAASKGVTTEYLEEMRKEFLGLNVDRELKKCASWWQEHKKKEPSPRALLNWLDKAEKDRLKEEPQHGTVRGDGAHGGEGSDERTFPIIDAS</sequence>
<feature type="compositionally biased region" description="Basic and acidic residues" evidence="1">
    <location>
        <begin position="236"/>
        <end position="248"/>
    </location>
</feature>
<dbReference type="AlphaFoldDB" id="A0A0F9JIT4"/>
<organism evidence="2">
    <name type="scientific">marine sediment metagenome</name>
    <dbReference type="NCBI Taxonomy" id="412755"/>
    <lineage>
        <taxon>unclassified sequences</taxon>
        <taxon>metagenomes</taxon>
        <taxon>ecological metagenomes</taxon>
    </lineage>
</organism>
<accession>A0A0F9JIT4</accession>
<name>A0A0F9JIT4_9ZZZZ</name>
<evidence type="ECO:0000313" key="2">
    <source>
        <dbReference type="EMBL" id="KKM69493.1"/>
    </source>
</evidence>
<reference evidence="2" key="1">
    <citation type="journal article" date="2015" name="Nature">
        <title>Complex archaea that bridge the gap between prokaryotes and eukaryotes.</title>
        <authorList>
            <person name="Spang A."/>
            <person name="Saw J.H."/>
            <person name="Jorgensen S.L."/>
            <person name="Zaremba-Niedzwiedzka K."/>
            <person name="Martijn J."/>
            <person name="Lind A.E."/>
            <person name="van Eijk R."/>
            <person name="Schleper C."/>
            <person name="Guy L."/>
            <person name="Ettema T.J."/>
        </authorList>
    </citation>
    <scope>NUCLEOTIDE SEQUENCE</scope>
</reference>
<proteinExistence type="predicted"/>